<evidence type="ECO:0000313" key="2">
    <source>
        <dbReference type="WBParaSite" id="RSKR_0000521400.1"/>
    </source>
</evidence>
<evidence type="ECO:0000313" key="1">
    <source>
        <dbReference type="Proteomes" id="UP000095286"/>
    </source>
</evidence>
<sequence length="165" mass="18148">MIQIIRLLFVLLLSVSIIYGAPSIATLKAKFLNETNAYRALHQVGPVIVNATIEKTAQDYATELATTKQFKHSSGTGYGENLAYASISIADTAVKMWYDEVKDYDFKKATYSSNSGHFTQLVWKNSKQVGFGVAFADGAAIIVCNYSPPGNFMGQFKENVFPKKA</sequence>
<reference evidence="2" key="1">
    <citation type="submission" date="2016-11" db="UniProtKB">
        <authorList>
            <consortium name="WormBaseParasite"/>
        </authorList>
    </citation>
    <scope>IDENTIFICATION</scope>
    <source>
        <strain evidence="2">KR3021</strain>
    </source>
</reference>
<name>A0AC35TWX6_9BILA</name>
<dbReference type="WBParaSite" id="RSKR_0000521400.1">
    <property type="protein sequence ID" value="RSKR_0000521400.1"/>
    <property type="gene ID" value="RSKR_0000521400"/>
</dbReference>
<protein>
    <submittedName>
        <fullName evidence="2">SCP domain-containing protein</fullName>
    </submittedName>
</protein>
<organism evidence="1 2">
    <name type="scientific">Rhabditophanes sp. KR3021</name>
    <dbReference type="NCBI Taxonomy" id="114890"/>
    <lineage>
        <taxon>Eukaryota</taxon>
        <taxon>Metazoa</taxon>
        <taxon>Ecdysozoa</taxon>
        <taxon>Nematoda</taxon>
        <taxon>Chromadorea</taxon>
        <taxon>Rhabditida</taxon>
        <taxon>Tylenchina</taxon>
        <taxon>Panagrolaimomorpha</taxon>
        <taxon>Strongyloidoidea</taxon>
        <taxon>Alloionematidae</taxon>
        <taxon>Rhabditophanes</taxon>
    </lineage>
</organism>
<dbReference type="Proteomes" id="UP000095286">
    <property type="component" value="Unplaced"/>
</dbReference>
<accession>A0AC35TWX6</accession>
<proteinExistence type="predicted"/>